<evidence type="ECO:0000259" key="1">
    <source>
        <dbReference type="PROSITE" id="PS51733"/>
    </source>
</evidence>
<keyword evidence="2" id="KW-0436">Ligase</keyword>
<dbReference type="SUPFAM" id="SSF55681">
    <property type="entry name" value="Class II aaRS and biotin synthetases"/>
    <property type="match status" value="1"/>
</dbReference>
<protein>
    <submittedName>
        <fullName evidence="2">Lipoate--protein ligase family protein</fullName>
    </submittedName>
</protein>
<dbReference type="InterPro" id="IPR004143">
    <property type="entry name" value="BPL_LPL_catalytic"/>
</dbReference>
<keyword evidence="3" id="KW-1185">Reference proteome</keyword>
<gene>
    <name evidence="2" type="ORF">DP107_07720</name>
</gene>
<dbReference type="AlphaFoldDB" id="A0A554NBU4"/>
<dbReference type="Pfam" id="PF21948">
    <property type="entry name" value="LplA-B_cat"/>
    <property type="match status" value="1"/>
</dbReference>
<dbReference type="PANTHER" id="PTHR43679">
    <property type="entry name" value="OCTANOYLTRANSFERASE LIPM-RELATED"/>
    <property type="match status" value="1"/>
</dbReference>
<dbReference type="InParanoid" id="A0A554NBU4"/>
<dbReference type="InterPro" id="IPR045864">
    <property type="entry name" value="aa-tRNA-synth_II/BPL/LPL"/>
</dbReference>
<dbReference type="PROSITE" id="PS51733">
    <property type="entry name" value="BPL_LPL_CATALYTIC"/>
    <property type="match status" value="1"/>
</dbReference>
<dbReference type="InterPro" id="IPR050664">
    <property type="entry name" value="Octanoyltrans_LipM/LipL"/>
</dbReference>
<dbReference type="EMBL" id="QMDX01000003">
    <property type="protein sequence ID" value="TSD14839.1"/>
    <property type="molecule type" value="Genomic_DNA"/>
</dbReference>
<dbReference type="CDD" id="cd16443">
    <property type="entry name" value="LplA"/>
    <property type="match status" value="1"/>
</dbReference>
<dbReference type="Gene3D" id="3.30.930.10">
    <property type="entry name" value="Bira Bifunctional Protein, Domain 2"/>
    <property type="match status" value="1"/>
</dbReference>
<feature type="domain" description="BPL/LPL catalytic" evidence="1">
    <location>
        <begin position="34"/>
        <end position="242"/>
    </location>
</feature>
<dbReference type="Proteomes" id="UP000319894">
    <property type="component" value="Unassembled WGS sequence"/>
</dbReference>
<evidence type="ECO:0000313" key="3">
    <source>
        <dbReference type="Proteomes" id="UP000319894"/>
    </source>
</evidence>
<accession>A0A554NBU4</accession>
<name>A0A554NBU4_9EURY</name>
<organism evidence="2 3">
    <name type="scientific">Haloglomus irregulare</name>
    <dbReference type="NCBI Taxonomy" id="2234134"/>
    <lineage>
        <taxon>Archaea</taxon>
        <taxon>Methanobacteriati</taxon>
        <taxon>Methanobacteriota</taxon>
        <taxon>Stenosarchaea group</taxon>
        <taxon>Halobacteria</taxon>
        <taxon>Halobacteriales</taxon>
        <taxon>Natronomonadaceae</taxon>
        <taxon>Haloglomus</taxon>
    </lineage>
</organism>
<comment type="caution">
    <text evidence="2">The sequence shown here is derived from an EMBL/GenBank/DDBJ whole genome shotgun (WGS) entry which is preliminary data.</text>
</comment>
<dbReference type="OrthoDB" id="43646at2157"/>
<sequence length="295" mass="32417">MSITDADWRVIREEVLGGASAMAYDEVAARTAAEEGVGTVRLYQWLPACLSLGYRQPPDTVDWAFCESQGIDVVRRPTGGGGIYHDTHGDIAYSVIAPAEAVPGSLAETYELFCEPLFDAFEQLGVPAAFADEPAEALYEPSCYLRDIDPAHDIAVGGRKLAGNAQYRTRDAVVQHGSISFEVGAERHLACFADPPVDADRFRERVTGLSDHADTERDVPLDSEHVGLTDSYNLERDRAVRVIEDSLGEWCGAIAGEEWVTDDWTEAERAAAAELAEAKYRSETWTRDREDPTED</sequence>
<dbReference type="GO" id="GO:0016874">
    <property type="term" value="F:ligase activity"/>
    <property type="evidence" value="ECO:0007669"/>
    <property type="project" value="UniProtKB-KW"/>
</dbReference>
<dbReference type="PANTHER" id="PTHR43679:SF2">
    <property type="entry name" value="OCTANOYL-[GCVH]:PROTEIN N-OCTANOYLTRANSFERASE"/>
    <property type="match status" value="1"/>
</dbReference>
<proteinExistence type="predicted"/>
<evidence type="ECO:0000313" key="2">
    <source>
        <dbReference type="EMBL" id="TSD14839.1"/>
    </source>
</evidence>
<dbReference type="RefSeq" id="WP_144261558.1">
    <property type="nucleotide sequence ID" value="NZ_QMDX01000003.1"/>
</dbReference>
<reference evidence="2 3" key="1">
    <citation type="submission" date="2018-06" db="EMBL/GenBank/DDBJ databases">
        <title>Natronomonas sp. F16-60 a new haloarchaeon isolated from a solar saltern of Isla Cristina, Huelva, Spain.</title>
        <authorList>
            <person name="Duran-Viseras A."/>
            <person name="Sanchez-Porro C."/>
            <person name="Ventosa A."/>
        </authorList>
    </citation>
    <scope>NUCLEOTIDE SEQUENCE [LARGE SCALE GENOMIC DNA]</scope>
    <source>
        <strain evidence="2 3">F16-60</strain>
    </source>
</reference>